<evidence type="ECO:0000256" key="1">
    <source>
        <dbReference type="ARBA" id="ARBA00023015"/>
    </source>
</evidence>
<evidence type="ECO:0000256" key="3">
    <source>
        <dbReference type="ARBA" id="ARBA00023163"/>
    </source>
</evidence>
<dbReference type="InterPro" id="IPR039420">
    <property type="entry name" value="WalR-like"/>
</dbReference>
<dbReference type="SUPFAM" id="SSF52172">
    <property type="entry name" value="CheY-like"/>
    <property type="match status" value="1"/>
</dbReference>
<keyword evidence="1" id="KW-0805">Transcription regulation</keyword>
<protein>
    <submittedName>
        <fullName evidence="8">Response regulator transcription factor</fullName>
    </submittedName>
</protein>
<dbReference type="EMBL" id="JACFYJ010000002">
    <property type="protein sequence ID" value="MEI5996052.1"/>
    <property type="molecule type" value="Genomic_DNA"/>
</dbReference>
<comment type="caution">
    <text evidence="8">The sequence shown here is derived from an EMBL/GenBank/DDBJ whole genome shotgun (WGS) entry which is preliminary data.</text>
</comment>
<evidence type="ECO:0000256" key="2">
    <source>
        <dbReference type="ARBA" id="ARBA00023125"/>
    </source>
</evidence>
<evidence type="ECO:0000256" key="5">
    <source>
        <dbReference type="PROSITE-ProRule" id="PRU01091"/>
    </source>
</evidence>
<feature type="DNA-binding region" description="OmpR/PhoB-type" evidence="5">
    <location>
        <begin position="124"/>
        <end position="220"/>
    </location>
</feature>
<evidence type="ECO:0000256" key="4">
    <source>
        <dbReference type="PROSITE-ProRule" id="PRU00169"/>
    </source>
</evidence>
<keyword evidence="4" id="KW-0597">Phosphoprotein</keyword>
<gene>
    <name evidence="8" type="ORF">H3V53_02140</name>
</gene>
<dbReference type="PANTHER" id="PTHR48111:SF67">
    <property type="entry name" value="TRANSCRIPTIONAL REGULATORY PROTEIN TCTD"/>
    <property type="match status" value="1"/>
</dbReference>
<organism evidence="8 9">
    <name type="scientific">Paraburkholderia bengalensis</name>
    <dbReference type="NCBI Taxonomy" id="2747562"/>
    <lineage>
        <taxon>Bacteria</taxon>
        <taxon>Pseudomonadati</taxon>
        <taxon>Pseudomonadota</taxon>
        <taxon>Betaproteobacteria</taxon>
        <taxon>Burkholderiales</taxon>
        <taxon>Burkholderiaceae</taxon>
        <taxon>Paraburkholderia</taxon>
    </lineage>
</organism>
<dbReference type="SMART" id="SM00862">
    <property type="entry name" value="Trans_reg_C"/>
    <property type="match status" value="1"/>
</dbReference>
<dbReference type="InterPro" id="IPR001867">
    <property type="entry name" value="OmpR/PhoB-type_DNA-bd"/>
</dbReference>
<dbReference type="InterPro" id="IPR001789">
    <property type="entry name" value="Sig_transdc_resp-reg_receiver"/>
</dbReference>
<feature type="domain" description="OmpR/PhoB-type" evidence="7">
    <location>
        <begin position="124"/>
        <end position="220"/>
    </location>
</feature>
<proteinExistence type="predicted"/>
<dbReference type="Gene3D" id="1.10.10.10">
    <property type="entry name" value="Winged helix-like DNA-binding domain superfamily/Winged helix DNA-binding domain"/>
    <property type="match status" value="1"/>
</dbReference>
<feature type="domain" description="Response regulatory" evidence="6">
    <location>
        <begin position="2"/>
        <end position="116"/>
    </location>
</feature>
<dbReference type="PROSITE" id="PS51755">
    <property type="entry name" value="OMPR_PHOB"/>
    <property type="match status" value="1"/>
</dbReference>
<evidence type="ECO:0000259" key="7">
    <source>
        <dbReference type="PROSITE" id="PS51755"/>
    </source>
</evidence>
<sequence length="226" mass="25509">MKLLIVESNAAQAQSIGALLQEENFVVDIVHDGESAEAIMATQHYVAVLLDFRLPRMSGVDVLARIRRRRDNVPVLMLTEHESIEDKLFCFSAGADEFVVKPFDSRELLARVKALIRRKLTDMSTALVCGDLRYVPATREFLHNGAALGLRRREHAVLETLMLRQGRTVSKAALINSVYSLEEEPNTDVIDLYIHRLRKRLLTSSAEILTLRGVGYILRTRSRLAV</sequence>
<evidence type="ECO:0000259" key="6">
    <source>
        <dbReference type="PROSITE" id="PS50110"/>
    </source>
</evidence>
<feature type="modified residue" description="4-aspartylphosphate" evidence="4">
    <location>
        <position position="51"/>
    </location>
</feature>
<keyword evidence="9" id="KW-1185">Reference proteome</keyword>
<dbReference type="SMART" id="SM00448">
    <property type="entry name" value="REC"/>
    <property type="match status" value="1"/>
</dbReference>
<dbReference type="PANTHER" id="PTHR48111">
    <property type="entry name" value="REGULATOR OF RPOS"/>
    <property type="match status" value="1"/>
</dbReference>
<keyword evidence="3" id="KW-0804">Transcription</keyword>
<dbReference type="Pfam" id="PF00486">
    <property type="entry name" value="Trans_reg_C"/>
    <property type="match status" value="1"/>
</dbReference>
<dbReference type="Gene3D" id="6.10.250.690">
    <property type="match status" value="1"/>
</dbReference>
<dbReference type="InterPro" id="IPR011006">
    <property type="entry name" value="CheY-like_superfamily"/>
</dbReference>
<name>A0ABU8IKT5_9BURK</name>
<evidence type="ECO:0000313" key="8">
    <source>
        <dbReference type="EMBL" id="MEI5996052.1"/>
    </source>
</evidence>
<evidence type="ECO:0000313" key="9">
    <source>
        <dbReference type="Proteomes" id="UP001386437"/>
    </source>
</evidence>
<dbReference type="Gene3D" id="3.40.50.2300">
    <property type="match status" value="1"/>
</dbReference>
<reference evidence="8 9" key="1">
    <citation type="journal article" date="2022" name="Arch. Microbiol.">
        <title>Paraburkholderia bengalensis sp. nov. isolated from roots of Oryza sativa, IR64.</title>
        <authorList>
            <person name="Nag P."/>
            <person name="Mondal N."/>
            <person name="Sarkar J."/>
            <person name="Das S."/>
        </authorList>
    </citation>
    <scope>NUCLEOTIDE SEQUENCE [LARGE SCALE GENOMIC DNA]</scope>
    <source>
        <strain evidence="8 9">IR64_4_BI</strain>
    </source>
</reference>
<dbReference type="PROSITE" id="PS50110">
    <property type="entry name" value="RESPONSE_REGULATORY"/>
    <property type="match status" value="1"/>
</dbReference>
<dbReference type="CDD" id="cd00383">
    <property type="entry name" value="trans_reg_C"/>
    <property type="match status" value="1"/>
</dbReference>
<dbReference type="Proteomes" id="UP001386437">
    <property type="component" value="Unassembled WGS sequence"/>
</dbReference>
<accession>A0ABU8IKT5</accession>
<keyword evidence="2 5" id="KW-0238">DNA-binding</keyword>
<dbReference type="Pfam" id="PF00072">
    <property type="entry name" value="Response_reg"/>
    <property type="match status" value="1"/>
</dbReference>
<dbReference type="RefSeq" id="WP_336596508.1">
    <property type="nucleotide sequence ID" value="NZ_JACFYJ010000002.1"/>
</dbReference>
<dbReference type="InterPro" id="IPR036388">
    <property type="entry name" value="WH-like_DNA-bd_sf"/>
</dbReference>